<proteinExistence type="predicted"/>
<reference evidence="1 2" key="1">
    <citation type="submission" date="2018-03" db="EMBL/GenBank/DDBJ databases">
        <title>The uncultured portion of the human microbiome is neutrally assembled.</title>
        <authorList>
            <person name="Jeraldo P."/>
            <person name="Boardman L."/>
            <person name="White B.A."/>
            <person name="Nelson H."/>
            <person name="Goldenfeld N."/>
            <person name="Chia N."/>
        </authorList>
    </citation>
    <scope>NUCLEOTIDE SEQUENCE [LARGE SCALE GENOMIC DNA]</scope>
    <source>
        <strain evidence="1">CIM:MAG 903</strain>
    </source>
</reference>
<comment type="caution">
    <text evidence="1">The sequence shown here is derived from an EMBL/GenBank/DDBJ whole genome shotgun (WGS) entry which is preliminary data.</text>
</comment>
<dbReference type="EMBL" id="QAMZ01000019">
    <property type="protein sequence ID" value="PWL54688.1"/>
    <property type="molecule type" value="Genomic_DNA"/>
</dbReference>
<dbReference type="GeneID" id="90545141"/>
<organism evidence="1 2">
    <name type="scientific">Clostridium cadaveris</name>
    <dbReference type="NCBI Taxonomy" id="1529"/>
    <lineage>
        <taxon>Bacteria</taxon>
        <taxon>Bacillati</taxon>
        <taxon>Bacillota</taxon>
        <taxon>Clostridia</taxon>
        <taxon>Eubacteriales</taxon>
        <taxon>Clostridiaceae</taxon>
        <taxon>Clostridium</taxon>
    </lineage>
</organism>
<evidence type="ECO:0008006" key="3">
    <source>
        <dbReference type="Google" id="ProtNLM"/>
    </source>
</evidence>
<evidence type="ECO:0000313" key="2">
    <source>
        <dbReference type="Proteomes" id="UP000246114"/>
    </source>
</evidence>
<accession>A0A316MAF5</accession>
<dbReference type="AlphaFoldDB" id="A0A316MAF5"/>
<dbReference type="RefSeq" id="WP_051196373.1">
    <property type="nucleotide sequence ID" value="NZ_BAAACD010000011.1"/>
</dbReference>
<evidence type="ECO:0000313" key="1">
    <source>
        <dbReference type="EMBL" id="PWL54688.1"/>
    </source>
</evidence>
<gene>
    <name evidence="1" type="ORF">DBY38_04095</name>
</gene>
<dbReference type="InterPro" id="IPR015797">
    <property type="entry name" value="NUDIX_hydrolase-like_dom_sf"/>
</dbReference>
<protein>
    <recommendedName>
        <fullName evidence="3">8-oxo-dGTP diphosphatase</fullName>
    </recommendedName>
</protein>
<name>A0A316MAF5_9CLOT</name>
<dbReference type="Gene3D" id="3.90.79.10">
    <property type="entry name" value="Nucleoside Triphosphate Pyrophosphohydrolase"/>
    <property type="match status" value="1"/>
</dbReference>
<dbReference type="SUPFAM" id="SSF55811">
    <property type="entry name" value="Nudix"/>
    <property type="match status" value="1"/>
</dbReference>
<sequence length="63" mass="7485">MNVKDEYDYEKFHLTMHCFLSEVTDGHLKLNTHNDAKWIELDELNNPRWVPADILVVKAIKNM</sequence>
<dbReference type="Proteomes" id="UP000246114">
    <property type="component" value="Unassembled WGS sequence"/>
</dbReference>